<dbReference type="OrthoDB" id="10258877at2759"/>
<dbReference type="Pfam" id="PF10241">
    <property type="entry name" value="KxDL"/>
    <property type="match status" value="1"/>
</dbReference>
<evidence type="ECO:0000313" key="3">
    <source>
        <dbReference type="EMBL" id="PAV69233.1"/>
    </source>
</evidence>
<organism evidence="3 4">
    <name type="scientific">Diploscapter pachys</name>
    <dbReference type="NCBI Taxonomy" id="2018661"/>
    <lineage>
        <taxon>Eukaryota</taxon>
        <taxon>Metazoa</taxon>
        <taxon>Ecdysozoa</taxon>
        <taxon>Nematoda</taxon>
        <taxon>Chromadorea</taxon>
        <taxon>Rhabditida</taxon>
        <taxon>Rhabditina</taxon>
        <taxon>Rhabditomorpha</taxon>
        <taxon>Rhabditoidea</taxon>
        <taxon>Rhabditidae</taxon>
        <taxon>Diploscapter</taxon>
    </lineage>
</organism>
<dbReference type="Proteomes" id="UP000218231">
    <property type="component" value="Unassembled WGS sequence"/>
</dbReference>
<dbReference type="EMBL" id="LIAE01009574">
    <property type="protein sequence ID" value="PAV69233.1"/>
    <property type="molecule type" value="Genomic_DNA"/>
</dbReference>
<comment type="similarity">
    <text evidence="1">Belongs to the KXD1 family.</text>
</comment>
<feature type="domain" description="KxDL" evidence="2">
    <location>
        <begin position="30"/>
        <end position="114"/>
    </location>
</feature>
<dbReference type="GO" id="GO:0032418">
    <property type="term" value="P:lysosome localization"/>
    <property type="evidence" value="ECO:0007669"/>
    <property type="project" value="TreeGrafter"/>
</dbReference>
<dbReference type="InterPro" id="IPR019371">
    <property type="entry name" value="KxDL_dom"/>
</dbReference>
<protein>
    <recommendedName>
        <fullName evidence="2">KxDL domain-containing protein</fullName>
    </recommendedName>
</protein>
<dbReference type="STRING" id="2018661.A0A2A2K5T3"/>
<evidence type="ECO:0000313" key="4">
    <source>
        <dbReference type="Proteomes" id="UP000218231"/>
    </source>
</evidence>
<keyword evidence="4" id="KW-1185">Reference proteome</keyword>
<evidence type="ECO:0000256" key="1">
    <source>
        <dbReference type="ARBA" id="ARBA00005913"/>
    </source>
</evidence>
<evidence type="ECO:0000259" key="2">
    <source>
        <dbReference type="Pfam" id="PF10241"/>
    </source>
</evidence>
<gene>
    <name evidence="3" type="ORF">WR25_01573</name>
</gene>
<dbReference type="GO" id="GO:0099078">
    <property type="term" value="C:BORC complex"/>
    <property type="evidence" value="ECO:0007669"/>
    <property type="project" value="TreeGrafter"/>
</dbReference>
<proteinExistence type="inferred from homology"/>
<accession>A0A2A2K5T3</accession>
<reference evidence="3 4" key="1">
    <citation type="journal article" date="2017" name="Curr. Biol.">
        <title>Genome architecture and evolution of a unichromosomal asexual nematode.</title>
        <authorList>
            <person name="Fradin H."/>
            <person name="Zegar C."/>
            <person name="Gutwein M."/>
            <person name="Lucas J."/>
            <person name="Kovtun M."/>
            <person name="Corcoran D."/>
            <person name="Baugh L.R."/>
            <person name="Kiontke K."/>
            <person name="Gunsalus K."/>
            <person name="Fitch D.H."/>
            <person name="Piano F."/>
        </authorList>
    </citation>
    <scope>NUCLEOTIDE SEQUENCE [LARGE SCALE GENOMIC DNA]</scope>
    <source>
        <strain evidence="3">PF1309</strain>
    </source>
</reference>
<sequence>MSSTNPFFRSDRESSLESDFQTEQHLVDGLASQVDNDTVQKIINIQKESLRRFEKSNEMLTTCTELSRRRLEKALKDANGHKEMILQMKSDLELIFRKIRYFKSTLATKYPQIYQQVSMEFAERRKANGEEDEEE</sequence>
<comment type="caution">
    <text evidence="3">The sequence shown here is derived from an EMBL/GenBank/DDBJ whole genome shotgun (WGS) entry which is preliminary data.</text>
</comment>
<name>A0A2A2K5T3_9BILA</name>
<dbReference type="InterPro" id="IPR039843">
    <property type="entry name" value="KXD1-like"/>
</dbReference>
<dbReference type="PANTHER" id="PTHR13511:SF0">
    <property type="entry name" value="KXDL MOTIF-CONTAINING PROTEIN 1"/>
    <property type="match status" value="1"/>
</dbReference>
<dbReference type="PANTHER" id="PTHR13511">
    <property type="entry name" value="KXDL MOTIF-CONTAINING PROTEIN 1"/>
    <property type="match status" value="1"/>
</dbReference>
<dbReference type="AlphaFoldDB" id="A0A2A2K5T3"/>